<protein>
    <submittedName>
        <fullName evidence="1">Uncharacterized protein</fullName>
    </submittedName>
</protein>
<evidence type="ECO:0000313" key="2">
    <source>
        <dbReference type="Proteomes" id="UP000031982"/>
    </source>
</evidence>
<name>A0ABR5AZ86_BACBA</name>
<dbReference type="EMBL" id="JXLP01000002">
    <property type="protein sequence ID" value="KIL80039.1"/>
    <property type="molecule type" value="Genomic_DNA"/>
</dbReference>
<proteinExistence type="predicted"/>
<dbReference type="RefSeq" id="WP_041096727.1">
    <property type="nucleotide sequence ID" value="NZ_BSSZ01000012.1"/>
</dbReference>
<reference evidence="1 2" key="1">
    <citation type="submission" date="2015-01" db="EMBL/GenBank/DDBJ databases">
        <title>Genome Assembly of Bacillus badius MTCC 1458.</title>
        <authorList>
            <person name="Verma A."/>
            <person name="Khatri I."/>
            <person name="Mual P."/>
            <person name="Subramanian S."/>
            <person name="Krishnamurthi S."/>
        </authorList>
    </citation>
    <scope>NUCLEOTIDE SEQUENCE [LARGE SCALE GENOMIC DNA]</scope>
    <source>
        <strain evidence="1 2">MTCC 1458</strain>
    </source>
</reference>
<gene>
    <name evidence="1" type="ORF">SD77_2493</name>
</gene>
<sequence length="78" mass="8720">MLLKGIKSFEDLDDFIFENKVDIRCRESGLSVTLVEPTEEGEDLALILSDGSQLELSPEELDHYLEVVPPENINNGSL</sequence>
<dbReference type="Proteomes" id="UP000031982">
    <property type="component" value="Unassembled WGS sequence"/>
</dbReference>
<accession>A0ABR5AZ86</accession>
<comment type="caution">
    <text evidence="1">The sequence shown here is derived from an EMBL/GenBank/DDBJ whole genome shotgun (WGS) entry which is preliminary data.</text>
</comment>
<keyword evidence="2" id="KW-1185">Reference proteome</keyword>
<organism evidence="1 2">
    <name type="scientific">Bacillus badius</name>
    <dbReference type="NCBI Taxonomy" id="1455"/>
    <lineage>
        <taxon>Bacteria</taxon>
        <taxon>Bacillati</taxon>
        <taxon>Bacillota</taxon>
        <taxon>Bacilli</taxon>
        <taxon>Bacillales</taxon>
        <taxon>Bacillaceae</taxon>
        <taxon>Pseudobacillus</taxon>
    </lineage>
</organism>
<evidence type="ECO:0000313" key="1">
    <source>
        <dbReference type="EMBL" id="KIL80039.1"/>
    </source>
</evidence>